<dbReference type="Pfam" id="PF07238">
    <property type="entry name" value="PilZ"/>
    <property type="match status" value="1"/>
</dbReference>
<keyword evidence="3" id="KW-1185">Reference proteome</keyword>
<dbReference type="Gene3D" id="2.40.10.220">
    <property type="entry name" value="predicted glycosyltransferase like domains"/>
    <property type="match status" value="1"/>
</dbReference>
<dbReference type="AlphaFoldDB" id="A0A1Y5SJC9"/>
<dbReference type="Proteomes" id="UP000193900">
    <property type="component" value="Unassembled WGS sequence"/>
</dbReference>
<name>A0A1Y5SJC9_9RHOB</name>
<dbReference type="InterPro" id="IPR009875">
    <property type="entry name" value="PilZ_domain"/>
</dbReference>
<gene>
    <name evidence="2" type="ORF">ROA7023_01662</name>
</gene>
<protein>
    <recommendedName>
        <fullName evidence="1">PilZ domain-containing protein</fullName>
    </recommendedName>
</protein>
<dbReference type="EMBL" id="FWFZ01000006">
    <property type="protein sequence ID" value="SLN41505.1"/>
    <property type="molecule type" value="Genomic_DNA"/>
</dbReference>
<proteinExistence type="predicted"/>
<reference evidence="2 3" key="1">
    <citation type="submission" date="2017-03" db="EMBL/GenBank/DDBJ databases">
        <authorList>
            <person name="Afonso C.L."/>
            <person name="Miller P.J."/>
            <person name="Scott M.A."/>
            <person name="Spackman E."/>
            <person name="Goraichik I."/>
            <person name="Dimitrov K.M."/>
            <person name="Suarez D.L."/>
            <person name="Swayne D.E."/>
        </authorList>
    </citation>
    <scope>NUCLEOTIDE SEQUENCE [LARGE SCALE GENOMIC DNA]</scope>
    <source>
        <strain evidence="2 3">CECT 7023</strain>
    </source>
</reference>
<accession>A0A1Y5SJC9</accession>
<evidence type="ECO:0000313" key="2">
    <source>
        <dbReference type="EMBL" id="SLN41505.1"/>
    </source>
</evidence>
<dbReference type="SUPFAM" id="SSF141371">
    <property type="entry name" value="PilZ domain-like"/>
    <property type="match status" value="1"/>
</dbReference>
<evidence type="ECO:0000259" key="1">
    <source>
        <dbReference type="Pfam" id="PF07238"/>
    </source>
</evidence>
<organism evidence="2 3">
    <name type="scientific">Roseisalinus antarcticus</name>
    <dbReference type="NCBI Taxonomy" id="254357"/>
    <lineage>
        <taxon>Bacteria</taxon>
        <taxon>Pseudomonadati</taxon>
        <taxon>Pseudomonadota</taxon>
        <taxon>Alphaproteobacteria</taxon>
        <taxon>Rhodobacterales</taxon>
        <taxon>Roseobacteraceae</taxon>
        <taxon>Roseisalinus</taxon>
    </lineage>
</organism>
<sequence length="131" mass="14486">MEMSETISRDTQDGKVRRLHSRVQLDALGELTLGDTTLIGLIENFSASGALLRLHGPAATQFFGVGWKMTSPLFGTLPIEIRWRRLDQAGVSFAIDKAQRLALDRFVRMLMRHGVGQTGDEKPSGLFASSR</sequence>
<feature type="domain" description="PilZ" evidence="1">
    <location>
        <begin position="17"/>
        <end position="107"/>
    </location>
</feature>
<evidence type="ECO:0000313" key="3">
    <source>
        <dbReference type="Proteomes" id="UP000193900"/>
    </source>
</evidence>
<dbReference type="RefSeq" id="WP_085878527.1">
    <property type="nucleotide sequence ID" value="NZ_FWFZ01000006.1"/>
</dbReference>
<dbReference type="GO" id="GO:0035438">
    <property type="term" value="F:cyclic-di-GMP binding"/>
    <property type="evidence" value="ECO:0007669"/>
    <property type="project" value="InterPro"/>
</dbReference>
<dbReference type="OrthoDB" id="7210926at2"/>